<dbReference type="EMBL" id="GGEC01077029">
    <property type="protein sequence ID" value="MBX57513.1"/>
    <property type="molecule type" value="Transcribed_RNA"/>
</dbReference>
<sequence>MGIPHQWILALHYNEHNN</sequence>
<evidence type="ECO:0000313" key="1">
    <source>
        <dbReference type="EMBL" id="MBX57513.1"/>
    </source>
</evidence>
<proteinExistence type="predicted"/>
<dbReference type="AlphaFoldDB" id="A0A2P2PS43"/>
<reference evidence="1" key="1">
    <citation type="submission" date="2018-02" db="EMBL/GenBank/DDBJ databases">
        <title>Rhizophora mucronata_Transcriptome.</title>
        <authorList>
            <person name="Meera S.P."/>
            <person name="Sreeshan A."/>
            <person name="Augustine A."/>
        </authorList>
    </citation>
    <scope>NUCLEOTIDE SEQUENCE</scope>
    <source>
        <tissue evidence="1">Leaf</tissue>
    </source>
</reference>
<accession>A0A2P2PS43</accession>
<name>A0A2P2PS43_RHIMU</name>
<protein>
    <submittedName>
        <fullName evidence="1">Uncharacterized protein</fullName>
    </submittedName>
</protein>
<organism evidence="1">
    <name type="scientific">Rhizophora mucronata</name>
    <name type="common">Asiatic mangrove</name>
    <dbReference type="NCBI Taxonomy" id="61149"/>
    <lineage>
        <taxon>Eukaryota</taxon>
        <taxon>Viridiplantae</taxon>
        <taxon>Streptophyta</taxon>
        <taxon>Embryophyta</taxon>
        <taxon>Tracheophyta</taxon>
        <taxon>Spermatophyta</taxon>
        <taxon>Magnoliopsida</taxon>
        <taxon>eudicotyledons</taxon>
        <taxon>Gunneridae</taxon>
        <taxon>Pentapetalae</taxon>
        <taxon>rosids</taxon>
        <taxon>fabids</taxon>
        <taxon>Malpighiales</taxon>
        <taxon>Rhizophoraceae</taxon>
        <taxon>Rhizophora</taxon>
    </lineage>
</organism>